<dbReference type="EMBL" id="PJMW01000002">
    <property type="protein sequence ID" value="PKV79348.1"/>
    <property type="molecule type" value="Genomic_DNA"/>
</dbReference>
<sequence length="185" mass="20089">MTNLEGELQCLLAAQYPEHTPISSILASVDHWLQADYHLTSSVHAALEHGTTPQQVRVALEGTALAGEIDRLLEGQQPRQRVEQVLIEGGIRLRGPDDQVELFVDVLSLPLRGVSICQTDGGDPSQPLDFEFMREVAEAAVPVLYDAGYQLARIDGDRITPLDRARAVAELAVSTANFGVLKLPG</sequence>
<accession>A0A2N3VCL3</accession>
<organism evidence="1 2">
    <name type="scientific">Nocardia fluminea</name>
    <dbReference type="NCBI Taxonomy" id="134984"/>
    <lineage>
        <taxon>Bacteria</taxon>
        <taxon>Bacillati</taxon>
        <taxon>Actinomycetota</taxon>
        <taxon>Actinomycetes</taxon>
        <taxon>Mycobacteriales</taxon>
        <taxon>Nocardiaceae</taxon>
        <taxon>Nocardia</taxon>
    </lineage>
</organism>
<evidence type="ECO:0000313" key="1">
    <source>
        <dbReference type="EMBL" id="PKV79348.1"/>
    </source>
</evidence>
<proteinExistence type="predicted"/>
<protein>
    <submittedName>
        <fullName evidence="1">Uncharacterized protein</fullName>
    </submittedName>
</protein>
<name>A0A2N3VCL3_9NOCA</name>
<comment type="caution">
    <text evidence="1">The sequence shown here is derived from an EMBL/GenBank/DDBJ whole genome shotgun (WGS) entry which is preliminary data.</text>
</comment>
<evidence type="ECO:0000313" key="2">
    <source>
        <dbReference type="Proteomes" id="UP000233766"/>
    </source>
</evidence>
<dbReference type="AlphaFoldDB" id="A0A2N3VCL3"/>
<keyword evidence="2" id="KW-1185">Reference proteome</keyword>
<dbReference type="RefSeq" id="WP_101465610.1">
    <property type="nucleotide sequence ID" value="NZ_PJMW01000002.1"/>
</dbReference>
<gene>
    <name evidence="1" type="ORF">ATK86_3740</name>
</gene>
<dbReference type="Proteomes" id="UP000233766">
    <property type="component" value="Unassembled WGS sequence"/>
</dbReference>
<reference evidence="1 2" key="1">
    <citation type="submission" date="2017-12" db="EMBL/GenBank/DDBJ databases">
        <title>Sequencing the genomes of 1000 Actinobacteria strains.</title>
        <authorList>
            <person name="Klenk H.-P."/>
        </authorList>
    </citation>
    <scope>NUCLEOTIDE SEQUENCE [LARGE SCALE GENOMIC DNA]</scope>
    <source>
        <strain evidence="1 2">DSM 44489</strain>
    </source>
</reference>